<evidence type="ECO:0000313" key="2">
    <source>
        <dbReference type="Proteomes" id="UP000265716"/>
    </source>
</evidence>
<feature type="non-terminal residue" evidence="1">
    <location>
        <position position="136"/>
    </location>
</feature>
<dbReference type="AlphaFoldDB" id="A0A397EBR6"/>
<sequence>MPLCPLMARNPVVEVYCPGAARGVVTQVERILPHLLEVDRIGVTMVDPSGAEVTLRDLLVMEDPDIEDPAGTTVVLLALREADPEETALYAPKFDSVDRTIPLEHFLAKFDTIQKEYGLNDIQVVRIFDDRLTSCG</sequence>
<organism evidence="1 2">
    <name type="scientific">Aphanomyces astaci</name>
    <name type="common">Crayfish plague agent</name>
    <dbReference type="NCBI Taxonomy" id="112090"/>
    <lineage>
        <taxon>Eukaryota</taxon>
        <taxon>Sar</taxon>
        <taxon>Stramenopiles</taxon>
        <taxon>Oomycota</taxon>
        <taxon>Saprolegniomycetes</taxon>
        <taxon>Saprolegniales</taxon>
        <taxon>Verrucalvaceae</taxon>
        <taxon>Aphanomyces</taxon>
    </lineage>
</organism>
<reference evidence="1 2" key="1">
    <citation type="submission" date="2018-08" db="EMBL/GenBank/DDBJ databases">
        <title>Aphanomyces genome sequencing and annotation.</title>
        <authorList>
            <person name="Minardi D."/>
            <person name="Oidtmann B."/>
            <person name="Van Der Giezen M."/>
            <person name="Studholme D.J."/>
        </authorList>
    </citation>
    <scope>NUCLEOTIDE SEQUENCE [LARGE SCALE GENOMIC DNA]</scope>
    <source>
        <strain evidence="1 2">SA</strain>
    </source>
</reference>
<dbReference type="EMBL" id="QUTC01000231">
    <property type="protein sequence ID" value="RHY78769.1"/>
    <property type="molecule type" value="Genomic_DNA"/>
</dbReference>
<gene>
    <name evidence="1" type="ORF">DYB38_012883</name>
</gene>
<protein>
    <submittedName>
        <fullName evidence="1">Uncharacterized protein</fullName>
    </submittedName>
</protein>
<evidence type="ECO:0000313" key="1">
    <source>
        <dbReference type="EMBL" id="RHY78769.1"/>
    </source>
</evidence>
<accession>A0A397EBR6</accession>
<name>A0A397EBR6_APHAT</name>
<proteinExistence type="predicted"/>
<dbReference type="Proteomes" id="UP000265716">
    <property type="component" value="Unassembled WGS sequence"/>
</dbReference>
<comment type="caution">
    <text evidence="1">The sequence shown here is derived from an EMBL/GenBank/DDBJ whole genome shotgun (WGS) entry which is preliminary data.</text>
</comment>